<evidence type="ECO:0000256" key="10">
    <source>
        <dbReference type="SAM" id="MobiDB-lite"/>
    </source>
</evidence>
<evidence type="ECO:0000256" key="3">
    <source>
        <dbReference type="ARBA" id="ARBA00022801"/>
    </source>
</evidence>
<dbReference type="InterPro" id="IPR011053">
    <property type="entry name" value="Single_hybrid_motif"/>
</dbReference>
<dbReference type="GO" id="GO:0008420">
    <property type="term" value="F:RNA polymerase II CTD heptapeptide repeat phosphatase activity"/>
    <property type="evidence" value="ECO:0007669"/>
    <property type="project" value="UniProtKB-UniRule"/>
</dbReference>
<evidence type="ECO:0000256" key="6">
    <source>
        <dbReference type="ARBA" id="ARBA00040602"/>
    </source>
</evidence>
<feature type="compositionally biased region" description="Acidic residues" evidence="10">
    <location>
        <begin position="671"/>
        <end position="690"/>
    </location>
</feature>
<dbReference type="EC" id="3.1.3.16" evidence="2 9"/>
<dbReference type="Proteomes" id="UP001627154">
    <property type="component" value="Unassembled WGS sequence"/>
</dbReference>
<feature type="compositionally biased region" description="Basic and acidic residues" evidence="10">
    <location>
        <begin position="647"/>
        <end position="670"/>
    </location>
</feature>
<dbReference type="SUPFAM" id="SSF56784">
    <property type="entry name" value="HAD-like"/>
    <property type="match status" value="1"/>
</dbReference>
<keyword evidence="4" id="KW-0904">Protein phosphatase</keyword>
<keyword evidence="5 9" id="KW-0539">Nucleus</keyword>
<name>A0ABD2XRG4_9HYME</name>
<dbReference type="InterPro" id="IPR001357">
    <property type="entry name" value="BRCT_dom"/>
</dbReference>
<comment type="caution">
    <text evidence="13">The sequence shown here is derived from an EMBL/GenBank/DDBJ whole genome shotgun (WGS) entry which is preliminary data.</text>
</comment>
<feature type="compositionally biased region" description="Basic and acidic residues" evidence="10">
    <location>
        <begin position="378"/>
        <end position="419"/>
    </location>
</feature>
<dbReference type="Pfam" id="PF03031">
    <property type="entry name" value="NIF"/>
    <property type="match status" value="1"/>
</dbReference>
<feature type="region of interest" description="Disordered" evidence="10">
    <location>
        <begin position="565"/>
        <end position="600"/>
    </location>
</feature>
<accession>A0ABD2XRG4</accession>
<evidence type="ECO:0000256" key="7">
    <source>
        <dbReference type="ARBA" id="ARBA00047761"/>
    </source>
</evidence>
<keyword evidence="3 9" id="KW-0378">Hydrolase</keyword>
<dbReference type="Gene3D" id="1.10.287.10">
    <property type="entry name" value="S15/NS1, RNA-binding"/>
    <property type="match status" value="1"/>
</dbReference>
<evidence type="ECO:0000256" key="9">
    <source>
        <dbReference type="RuleBase" id="RU366066"/>
    </source>
</evidence>
<dbReference type="InterPro" id="IPR036420">
    <property type="entry name" value="BRCT_dom_sf"/>
</dbReference>
<dbReference type="PROSITE" id="PS50969">
    <property type="entry name" value="FCP1"/>
    <property type="match status" value="1"/>
</dbReference>
<comment type="subcellular location">
    <subcellularLocation>
        <location evidence="1 9">Nucleus</location>
    </subcellularLocation>
</comment>
<feature type="region of interest" description="Disordered" evidence="10">
    <location>
        <begin position="613"/>
        <end position="725"/>
    </location>
</feature>
<dbReference type="InterPro" id="IPR000089">
    <property type="entry name" value="Biotin_lipoyl"/>
</dbReference>
<evidence type="ECO:0000256" key="4">
    <source>
        <dbReference type="ARBA" id="ARBA00022912"/>
    </source>
</evidence>
<organism evidence="13 14">
    <name type="scientific">Trichogramma kaykai</name>
    <dbReference type="NCBI Taxonomy" id="54128"/>
    <lineage>
        <taxon>Eukaryota</taxon>
        <taxon>Metazoa</taxon>
        <taxon>Ecdysozoa</taxon>
        <taxon>Arthropoda</taxon>
        <taxon>Hexapoda</taxon>
        <taxon>Insecta</taxon>
        <taxon>Pterygota</taxon>
        <taxon>Neoptera</taxon>
        <taxon>Endopterygota</taxon>
        <taxon>Hymenoptera</taxon>
        <taxon>Apocrita</taxon>
        <taxon>Proctotrupomorpha</taxon>
        <taxon>Chalcidoidea</taxon>
        <taxon>Trichogrammatidae</taxon>
        <taxon>Trichogramma</taxon>
    </lineage>
</organism>
<dbReference type="Pfam" id="PF00364">
    <property type="entry name" value="Biotin_lipoyl"/>
    <property type="match status" value="1"/>
</dbReference>
<comment type="catalytic activity">
    <reaction evidence="7 9">
        <text>O-phospho-L-seryl-[protein] + H2O = L-seryl-[protein] + phosphate</text>
        <dbReference type="Rhea" id="RHEA:20629"/>
        <dbReference type="Rhea" id="RHEA-COMP:9863"/>
        <dbReference type="Rhea" id="RHEA-COMP:11604"/>
        <dbReference type="ChEBI" id="CHEBI:15377"/>
        <dbReference type="ChEBI" id="CHEBI:29999"/>
        <dbReference type="ChEBI" id="CHEBI:43474"/>
        <dbReference type="ChEBI" id="CHEBI:83421"/>
        <dbReference type="EC" id="3.1.3.16"/>
    </reaction>
</comment>
<feature type="compositionally biased region" description="Basic and acidic residues" evidence="10">
    <location>
        <begin position="691"/>
        <end position="700"/>
    </location>
</feature>
<dbReference type="Gene3D" id="2.40.50.100">
    <property type="match status" value="1"/>
</dbReference>
<dbReference type="SMART" id="SM00577">
    <property type="entry name" value="CPDc"/>
    <property type="match status" value="1"/>
</dbReference>
<sequence length="742" mass="84996">MSPINVVFPNEDGPSRAKKWRIKKGEFVNVGKLLLIYTDVATDKVEKRMKSTQVGKVVKLCVKENDVLHPGQVIAQLEKCKHPTVMKGMCAECGADLIEEAESGQKEALMQANVPMVHSIPELKVTPELAEKIGLEDKERLLNDKRLVLLVDLDQTIIHTTNDHVPNDLEDVFHFQLYGKFSPWYHTRLRPHTRQFLKRISELYELHICTFGVRQYAHHIARTLDQTGELFSHRILSRDECFDPQSKTANLRALFPCGVDMVCIIDDRDDVWQGCLNLVQVKPYHYFKNTGDINAPDGLAKRDPQAPKIDTEEDLFKENDEGNMESNNGDSNSEEKPLNNENKEEFSNSDNDQEVEEINESSEKCETVKEEKENEEDKVDKEDKTEKEDVKTDKNNEKEAENDESKKKENENKDKVKKDNEDHDDYLLYLEDILKRIHAEFYNEKNGDPRTKTLKEIIPKVRLGILKGLHLTFSGLVPTNQNLDESRPYKVAKGIGATITQELTDKTTHLVAVHPGTAKCREAKKNPKIKIVNPDWLWTCAERWEHVDERLFPLKEVPLQKAREFRKPPPHCTTPDPSTLLEAEDEEDPNHFPDNPLITLSRDEIADMGKEVDDDLKDSSDESDNDNDTSNSCKKRDLESSDDSDDREVYGYDEDSRMAKKRKTDNTKNDDVDECVSDLDEDEDEDDEEDPVTKFRHGGDLPDLDLGDTNSLDVSDLENDTYDDNSEWNAMGAALEREFLGD</sequence>
<feature type="compositionally biased region" description="Acidic residues" evidence="10">
    <location>
        <begin position="351"/>
        <end position="360"/>
    </location>
</feature>
<dbReference type="FunFam" id="3.40.50.10190:FF:000007">
    <property type="entry name" value="RNA polymerase II subunit A C-terminal domain phosphatase"/>
    <property type="match status" value="1"/>
</dbReference>
<feature type="compositionally biased region" description="Basic and acidic residues" evidence="10">
    <location>
        <begin position="361"/>
        <end position="372"/>
    </location>
</feature>
<dbReference type="AlphaFoldDB" id="A0ABD2XRG4"/>
<reference evidence="13 14" key="1">
    <citation type="journal article" date="2024" name="bioRxiv">
        <title>A reference genome for Trichogramma kaykai: A tiny desert-dwelling parasitoid wasp with competing sex-ratio distorters.</title>
        <authorList>
            <person name="Culotta J."/>
            <person name="Lindsey A.R."/>
        </authorList>
    </citation>
    <scope>NUCLEOTIDE SEQUENCE [LARGE SCALE GENOMIC DNA]</scope>
    <source>
        <strain evidence="13 14">KSX58</strain>
    </source>
</reference>
<evidence type="ECO:0000256" key="5">
    <source>
        <dbReference type="ARBA" id="ARBA00023242"/>
    </source>
</evidence>
<dbReference type="SMART" id="SM00292">
    <property type="entry name" value="BRCT"/>
    <property type="match status" value="1"/>
</dbReference>
<protein>
    <recommendedName>
        <fullName evidence="6 9">RNA polymerase II subunit A C-terminal domain phosphatase</fullName>
        <ecNumber evidence="2 9">3.1.3.16</ecNumber>
    </recommendedName>
</protein>
<feature type="region of interest" description="Disordered" evidence="10">
    <location>
        <begin position="312"/>
        <end position="419"/>
    </location>
</feature>
<dbReference type="EMBL" id="JBJJXI010000002">
    <property type="protein sequence ID" value="KAL3407852.1"/>
    <property type="molecule type" value="Genomic_DNA"/>
</dbReference>
<feature type="compositionally biased region" description="Acidic residues" evidence="10">
    <location>
        <begin position="715"/>
        <end position="725"/>
    </location>
</feature>
<comment type="catalytic activity">
    <reaction evidence="8 9">
        <text>O-phospho-L-threonyl-[protein] + H2O = L-threonyl-[protein] + phosphate</text>
        <dbReference type="Rhea" id="RHEA:47004"/>
        <dbReference type="Rhea" id="RHEA-COMP:11060"/>
        <dbReference type="Rhea" id="RHEA-COMP:11605"/>
        <dbReference type="ChEBI" id="CHEBI:15377"/>
        <dbReference type="ChEBI" id="CHEBI:30013"/>
        <dbReference type="ChEBI" id="CHEBI:43474"/>
        <dbReference type="ChEBI" id="CHEBI:61977"/>
        <dbReference type="EC" id="3.1.3.16"/>
    </reaction>
</comment>
<comment type="function">
    <text evidence="9">This promotes the activity of RNA polymerase II.</text>
</comment>
<dbReference type="Gene3D" id="3.40.50.10190">
    <property type="entry name" value="BRCT domain"/>
    <property type="match status" value="1"/>
</dbReference>
<dbReference type="InterPro" id="IPR011947">
    <property type="entry name" value="FCP1_euk"/>
</dbReference>
<evidence type="ECO:0000313" key="13">
    <source>
        <dbReference type="EMBL" id="KAL3407852.1"/>
    </source>
</evidence>
<evidence type="ECO:0000256" key="1">
    <source>
        <dbReference type="ARBA" id="ARBA00004123"/>
    </source>
</evidence>
<dbReference type="Pfam" id="PF00533">
    <property type="entry name" value="BRCT"/>
    <property type="match status" value="1"/>
</dbReference>
<feature type="compositionally biased region" description="Acidic residues" evidence="10">
    <location>
        <begin position="613"/>
        <end position="627"/>
    </location>
</feature>
<dbReference type="PROSITE" id="PS50172">
    <property type="entry name" value="BRCT"/>
    <property type="match status" value="1"/>
</dbReference>
<dbReference type="InterPro" id="IPR004274">
    <property type="entry name" value="FCP1_dom"/>
</dbReference>
<evidence type="ECO:0000256" key="8">
    <source>
        <dbReference type="ARBA" id="ARBA00048336"/>
    </source>
</evidence>
<dbReference type="GO" id="GO:0005634">
    <property type="term" value="C:nucleus"/>
    <property type="evidence" value="ECO:0007669"/>
    <property type="project" value="UniProtKB-SubCell"/>
</dbReference>
<evidence type="ECO:0000259" key="12">
    <source>
        <dbReference type="PROSITE" id="PS50969"/>
    </source>
</evidence>
<dbReference type="InterPro" id="IPR036412">
    <property type="entry name" value="HAD-like_sf"/>
</dbReference>
<dbReference type="InterPro" id="IPR023214">
    <property type="entry name" value="HAD_sf"/>
</dbReference>
<dbReference type="InterPro" id="IPR039189">
    <property type="entry name" value="Fcp1"/>
</dbReference>
<dbReference type="CDD" id="cd07521">
    <property type="entry name" value="HAD_FCP1-like"/>
    <property type="match status" value="1"/>
</dbReference>
<feature type="domain" description="BRCT" evidence="11">
    <location>
        <begin position="461"/>
        <end position="554"/>
    </location>
</feature>
<proteinExistence type="predicted"/>
<dbReference type="NCBIfam" id="TIGR02250">
    <property type="entry name" value="FCP1_euk"/>
    <property type="match status" value="1"/>
</dbReference>
<dbReference type="SUPFAM" id="SSF52113">
    <property type="entry name" value="BRCT domain"/>
    <property type="match status" value="1"/>
</dbReference>
<evidence type="ECO:0000256" key="2">
    <source>
        <dbReference type="ARBA" id="ARBA00013081"/>
    </source>
</evidence>
<dbReference type="Gene3D" id="3.40.50.1000">
    <property type="entry name" value="HAD superfamily/HAD-like"/>
    <property type="match status" value="1"/>
</dbReference>
<dbReference type="PANTHER" id="PTHR23081:SF36">
    <property type="entry name" value="RNA POLYMERASE II SUBUNIT A C-TERMINAL DOMAIN PHOSPHATASE"/>
    <property type="match status" value="1"/>
</dbReference>
<evidence type="ECO:0000313" key="14">
    <source>
        <dbReference type="Proteomes" id="UP001627154"/>
    </source>
</evidence>
<keyword evidence="14" id="KW-1185">Reference proteome</keyword>
<dbReference type="PANTHER" id="PTHR23081">
    <property type="entry name" value="RNA POLYMERASE II CTD PHOSPHATASE"/>
    <property type="match status" value="1"/>
</dbReference>
<gene>
    <name evidence="13" type="ORF">TKK_000101</name>
</gene>
<feature type="domain" description="FCP1 homology" evidence="12">
    <location>
        <begin position="142"/>
        <end position="306"/>
    </location>
</feature>
<dbReference type="CDD" id="cd17729">
    <property type="entry name" value="BRCT_CTDP1"/>
    <property type="match status" value="1"/>
</dbReference>
<feature type="compositionally biased region" description="Basic and acidic residues" evidence="10">
    <location>
        <begin position="333"/>
        <end position="346"/>
    </location>
</feature>
<evidence type="ECO:0000259" key="11">
    <source>
        <dbReference type="PROSITE" id="PS50172"/>
    </source>
</evidence>
<dbReference type="SUPFAM" id="SSF51230">
    <property type="entry name" value="Single hybrid motif"/>
    <property type="match status" value="1"/>
</dbReference>